<dbReference type="EMBL" id="BROD01000001">
    <property type="protein sequence ID" value="GKX65518.1"/>
    <property type="molecule type" value="Genomic_DNA"/>
</dbReference>
<comment type="caution">
    <text evidence="1">The sequence shown here is derived from an EMBL/GenBank/DDBJ whole genome shotgun (WGS) entry which is preliminary data.</text>
</comment>
<keyword evidence="2" id="KW-1185">Reference proteome</keyword>
<evidence type="ECO:0000313" key="2">
    <source>
        <dbReference type="Proteomes" id="UP001058074"/>
    </source>
</evidence>
<evidence type="ECO:0000313" key="1">
    <source>
        <dbReference type="EMBL" id="GKX65518.1"/>
    </source>
</evidence>
<organism evidence="1 2">
    <name type="scientific">Inconstantimicrobium mannanitabidum</name>
    <dbReference type="NCBI Taxonomy" id="1604901"/>
    <lineage>
        <taxon>Bacteria</taxon>
        <taxon>Bacillati</taxon>
        <taxon>Bacillota</taxon>
        <taxon>Clostridia</taxon>
        <taxon>Eubacteriales</taxon>
        <taxon>Clostridiaceae</taxon>
        <taxon>Inconstantimicrobium</taxon>
    </lineage>
</organism>
<reference evidence="1" key="1">
    <citation type="journal article" date="2025" name="Int. J. Syst. Evol. Microbiol.">
        <title>Inconstantimicrobium mannanitabidum sp. nov., a novel member of the family Clostridiaceae isolated from anoxic soil under the treatment of reductive soil disinfestation.</title>
        <authorList>
            <person name="Ueki A."/>
            <person name="Tonouchi A."/>
            <person name="Honma S."/>
            <person name="Kaku N."/>
            <person name="Ueki K."/>
        </authorList>
    </citation>
    <scope>NUCLEOTIDE SEQUENCE</scope>
    <source>
        <strain evidence="1">TW13</strain>
    </source>
</reference>
<proteinExistence type="predicted"/>
<gene>
    <name evidence="1" type="ORF">rsdtw13_07760</name>
</gene>
<sequence length="366" mass="43457">MRRVLVWGTGSAWDKSKVIIYEDNIEIVGFIETQRRDIEQYKEGKLIITPSEIKKYDYDSIFIASSAKNEITKELINLNVTEDKIIYLWEIYNYLERCYQMKRYLEKKLEEVSSKRIDTIVTGLSYARWGIDSTLAPKSLVNLAMDSSDLYTNYLICKKALQINNKIKKVIIGLSYFSFEYDSSKIKEYYKYDCQMIYKDLVDDNRGRLENEFCNYNYEVLDNFDYDNLGEMKSEVLANTSLLEYEMNERNARCKEEAIRDSRKDYPLTVKSNIEILKAYVNMLQDYGCEIKFVVFPVNKVYSKYFDEKLKKQFSVIMESLRTEFNFQIFDYFDCDEMQDEDFRDGSHLNKSGGEKFTRILINKVL</sequence>
<dbReference type="Proteomes" id="UP001058074">
    <property type="component" value="Unassembled WGS sequence"/>
</dbReference>
<protein>
    <submittedName>
        <fullName evidence="1">Uncharacterized protein</fullName>
    </submittedName>
</protein>
<name>A0ACB5R920_9CLOT</name>
<accession>A0ACB5R920</accession>